<dbReference type="InterPro" id="IPR052276">
    <property type="entry name" value="Diphthamide-biosynth_chaperone"/>
</dbReference>
<dbReference type="InterPro" id="IPR018253">
    <property type="entry name" value="DnaJ_domain_CS"/>
</dbReference>
<proteinExistence type="predicted"/>
<evidence type="ECO:0000259" key="2">
    <source>
        <dbReference type="PROSITE" id="PS50076"/>
    </source>
</evidence>
<evidence type="ECO:0000256" key="1">
    <source>
        <dbReference type="SAM" id="MobiDB-lite"/>
    </source>
</evidence>
<dbReference type="InterPro" id="IPR036869">
    <property type="entry name" value="J_dom_sf"/>
</dbReference>
<dbReference type="PANTHER" id="PTHR44240">
    <property type="entry name" value="DNAJ DOMAIN (PROKARYOTIC HEAT SHOCK PROTEIN)-RELATED"/>
    <property type="match status" value="1"/>
</dbReference>
<evidence type="ECO:0000313" key="3">
    <source>
        <dbReference type="EMBL" id="CAD1844224.1"/>
    </source>
</evidence>
<reference evidence="3" key="1">
    <citation type="submission" date="2020-07" db="EMBL/GenBank/DDBJ databases">
        <authorList>
            <person name="Lin J."/>
        </authorList>
    </citation>
    <scope>NUCLEOTIDE SEQUENCE</scope>
</reference>
<feature type="domain" description="J" evidence="2">
    <location>
        <begin position="34"/>
        <end position="98"/>
    </location>
</feature>
<dbReference type="Pfam" id="PF00226">
    <property type="entry name" value="DnaJ"/>
    <property type="match status" value="1"/>
</dbReference>
<dbReference type="PROSITE" id="PS00636">
    <property type="entry name" value="DNAJ_1"/>
    <property type="match status" value="1"/>
</dbReference>
<dbReference type="Gene3D" id="1.10.287.110">
    <property type="entry name" value="DnaJ domain"/>
    <property type="match status" value="1"/>
</dbReference>
<sequence length="153" mass="16421">MISPKFIPLRISPSPRSLSSPPPLLSPRAASSSSLYDVLGVSGAATAAEIRAAYRRLALVSHPDASSSASAAAEFMRIHAAYAILSDPDERHAYDRRRLLLLRPRRPPPPPPRPSPPAFARSPSFPGSTPADARGRRISAGRRRRGLVVGTRS</sequence>
<dbReference type="PRINTS" id="PR00625">
    <property type="entry name" value="JDOMAIN"/>
</dbReference>
<feature type="compositionally biased region" description="Pro residues" evidence="1">
    <location>
        <begin position="107"/>
        <end position="117"/>
    </location>
</feature>
<organism evidence="3">
    <name type="scientific">Ananas comosus var. bracteatus</name>
    <name type="common">red pineapple</name>
    <dbReference type="NCBI Taxonomy" id="296719"/>
    <lineage>
        <taxon>Eukaryota</taxon>
        <taxon>Viridiplantae</taxon>
        <taxon>Streptophyta</taxon>
        <taxon>Embryophyta</taxon>
        <taxon>Tracheophyta</taxon>
        <taxon>Spermatophyta</taxon>
        <taxon>Magnoliopsida</taxon>
        <taxon>Liliopsida</taxon>
        <taxon>Poales</taxon>
        <taxon>Bromeliaceae</taxon>
        <taxon>Bromelioideae</taxon>
        <taxon>Ananas</taxon>
    </lineage>
</organism>
<dbReference type="PROSITE" id="PS50076">
    <property type="entry name" value="DNAJ_2"/>
    <property type="match status" value="1"/>
</dbReference>
<accession>A0A6V7QM31</accession>
<dbReference type="SMART" id="SM00271">
    <property type="entry name" value="DnaJ"/>
    <property type="match status" value="1"/>
</dbReference>
<gene>
    <name evidence="3" type="ORF">CB5_LOCUS27435</name>
</gene>
<dbReference type="SUPFAM" id="SSF46565">
    <property type="entry name" value="Chaperone J-domain"/>
    <property type="match status" value="1"/>
</dbReference>
<dbReference type="InterPro" id="IPR001623">
    <property type="entry name" value="DnaJ_domain"/>
</dbReference>
<name>A0A6V7QM31_ANACO</name>
<feature type="region of interest" description="Disordered" evidence="1">
    <location>
        <begin position="96"/>
        <end position="153"/>
    </location>
</feature>
<protein>
    <recommendedName>
        <fullName evidence="2">J domain-containing protein</fullName>
    </recommendedName>
</protein>
<dbReference type="CDD" id="cd06257">
    <property type="entry name" value="DnaJ"/>
    <property type="match status" value="1"/>
</dbReference>
<feature type="compositionally biased region" description="Basic residues" evidence="1">
    <location>
        <begin position="136"/>
        <end position="146"/>
    </location>
</feature>
<feature type="region of interest" description="Disordered" evidence="1">
    <location>
        <begin position="1"/>
        <end position="26"/>
    </location>
</feature>
<dbReference type="AlphaFoldDB" id="A0A6V7QM31"/>
<dbReference type="GO" id="GO:0005783">
    <property type="term" value="C:endoplasmic reticulum"/>
    <property type="evidence" value="ECO:0007669"/>
    <property type="project" value="UniProtKB-ARBA"/>
</dbReference>
<dbReference type="EMBL" id="LR862137">
    <property type="protein sequence ID" value="CAD1844224.1"/>
    <property type="molecule type" value="Genomic_DNA"/>
</dbReference>
<dbReference type="PANTHER" id="PTHR44240:SF10">
    <property type="entry name" value="J DOMAIN-CONTAINING PROTEIN"/>
    <property type="match status" value="1"/>
</dbReference>
<feature type="compositionally biased region" description="Low complexity" evidence="1">
    <location>
        <begin position="7"/>
        <end position="19"/>
    </location>
</feature>